<organism evidence="10 11">
    <name type="scientific">Halomonas ventosae</name>
    <dbReference type="NCBI Taxonomy" id="229007"/>
    <lineage>
        <taxon>Bacteria</taxon>
        <taxon>Pseudomonadati</taxon>
        <taxon>Pseudomonadota</taxon>
        <taxon>Gammaproteobacteria</taxon>
        <taxon>Oceanospirillales</taxon>
        <taxon>Halomonadaceae</taxon>
        <taxon>Halomonas</taxon>
    </lineage>
</organism>
<dbReference type="GO" id="GO:0005886">
    <property type="term" value="C:plasma membrane"/>
    <property type="evidence" value="ECO:0007669"/>
    <property type="project" value="UniProtKB-SubCell"/>
</dbReference>
<dbReference type="PANTHER" id="PTHR32243:SF18">
    <property type="entry name" value="INNER MEMBRANE ABC TRANSPORTER PERMEASE PROTEIN YCJP"/>
    <property type="match status" value="1"/>
</dbReference>
<dbReference type="Gene3D" id="1.10.3720.10">
    <property type="entry name" value="MetI-like"/>
    <property type="match status" value="1"/>
</dbReference>
<dbReference type="PROSITE" id="PS50928">
    <property type="entry name" value="ABC_TM1"/>
    <property type="match status" value="1"/>
</dbReference>
<keyword evidence="5 8" id="KW-0812">Transmembrane</keyword>
<evidence type="ECO:0000256" key="8">
    <source>
        <dbReference type="RuleBase" id="RU363032"/>
    </source>
</evidence>
<evidence type="ECO:0000313" key="11">
    <source>
        <dbReference type="Proteomes" id="UP000295212"/>
    </source>
</evidence>
<sequence>MTTARTKQPGTQSAAVPLTTRPSLLASAGVRKLGLTVLGWSVACVIFFPIFWMVLTGFKTEAAAIADPSLIFSPTLESYQEVHDRTGYASFAINSVVVAFGSTLLALLIAIPSAYSMAFLPTRRTKGTLLWMLSTKMLPPVGVLMPIYLIFRDVGLLDTRTGLIIVYTLMNLPIVVWMLYTFFKDMPKDILEAGRMDGASTLQEVLFLLMPLTLPGIASTGLLSVILSWNEAFWSLNLTSSNAAPLTAYIASFSSPEGLFWAKLSAASTMAIAPILVLGWMTQKQMVRGLTFGAVK</sequence>
<evidence type="ECO:0000256" key="3">
    <source>
        <dbReference type="ARBA" id="ARBA00022448"/>
    </source>
</evidence>
<evidence type="ECO:0000256" key="7">
    <source>
        <dbReference type="ARBA" id="ARBA00023136"/>
    </source>
</evidence>
<keyword evidence="3 8" id="KW-0813">Transport</keyword>
<evidence type="ECO:0000256" key="6">
    <source>
        <dbReference type="ARBA" id="ARBA00022989"/>
    </source>
</evidence>
<evidence type="ECO:0000256" key="5">
    <source>
        <dbReference type="ARBA" id="ARBA00022692"/>
    </source>
</evidence>
<evidence type="ECO:0000256" key="4">
    <source>
        <dbReference type="ARBA" id="ARBA00022475"/>
    </source>
</evidence>
<feature type="domain" description="ABC transmembrane type-1" evidence="9">
    <location>
        <begin position="92"/>
        <end position="282"/>
    </location>
</feature>
<dbReference type="InterPro" id="IPR050901">
    <property type="entry name" value="BP-dep_ABC_trans_perm"/>
</dbReference>
<dbReference type="Pfam" id="PF00528">
    <property type="entry name" value="BPD_transp_1"/>
    <property type="match status" value="1"/>
</dbReference>
<dbReference type="SUPFAM" id="SSF161098">
    <property type="entry name" value="MetI-like"/>
    <property type="match status" value="1"/>
</dbReference>
<gene>
    <name evidence="10" type="ORF">DFP85_104219</name>
</gene>
<dbReference type="OrthoDB" id="9815445at2"/>
<dbReference type="AlphaFoldDB" id="A0A4R6ZUC7"/>
<evidence type="ECO:0000313" key="10">
    <source>
        <dbReference type="EMBL" id="TDR56295.1"/>
    </source>
</evidence>
<dbReference type="RefSeq" id="WP_133635226.1">
    <property type="nucleotide sequence ID" value="NZ_SNZJ01000004.1"/>
</dbReference>
<evidence type="ECO:0000259" key="9">
    <source>
        <dbReference type="PROSITE" id="PS50928"/>
    </source>
</evidence>
<comment type="similarity">
    <text evidence="2">Belongs to the binding-protein-dependent transport system permease family. MalFG subfamily.</text>
</comment>
<evidence type="ECO:0000256" key="2">
    <source>
        <dbReference type="ARBA" id="ARBA00009047"/>
    </source>
</evidence>
<proteinExistence type="inferred from homology"/>
<dbReference type="PANTHER" id="PTHR32243">
    <property type="entry name" value="MALTOSE TRANSPORT SYSTEM PERMEASE-RELATED"/>
    <property type="match status" value="1"/>
</dbReference>
<comment type="caution">
    <text evidence="10">The sequence shown here is derived from an EMBL/GenBank/DDBJ whole genome shotgun (WGS) entry which is preliminary data.</text>
</comment>
<keyword evidence="4" id="KW-1003">Cell membrane</keyword>
<feature type="transmembrane region" description="Helical" evidence="8">
    <location>
        <begin position="260"/>
        <end position="281"/>
    </location>
</feature>
<name>A0A4R6ZUC7_9GAMM</name>
<feature type="transmembrane region" description="Helical" evidence="8">
    <location>
        <begin position="91"/>
        <end position="117"/>
    </location>
</feature>
<dbReference type="Proteomes" id="UP000295212">
    <property type="component" value="Unassembled WGS sequence"/>
</dbReference>
<keyword evidence="7 8" id="KW-0472">Membrane</keyword>
<feature type="transmembrane region" description="Helical" evidence="8">
    <location>
        <begin position="33"/>
        <end position="55"/>
    </location>
</feature>
<dbReference type="InterPro" id="IPR035906">
    <property type="entry name" value="MetI-like_sf"/>
</dbReference>
<accession>A0A4R6ZUC7</accession>
<feature type="transmembrane region" description="Helical" evidence="8">
    <location>
        <begin position="163"/>
        <end position="183"/>
    </location>
</feature>
<protein>
    <submittedName>
        <fullName evidence="10">Sorbitol ABC transporter membrane protein /mannitol ABC transporter membrane protein</fullName>
    </submittedName>
</protein>
<reference evidence="10 11" key="1">
    <citation type="submission" date="2019-03" db="EMBL/GenBank/DDBJ databases">
        <title>Genomic Encyclopedia of Type Strains, Phase III (KMG-III): the genomes of soil and plant-associated and newly described type strains.</title>
        <authorList>
            <person name="Whitman W."/>
        </authorList>
    </citation>
    <scope>NUCLEOTIDE SEQUENCE [LARGE SCALE GENOMIC DNA]</scope>
    <source>
        <strain evidence="10 11">CECT 5797</strain>
    </source>
</reference>
<feature type="transmembrane region" description="Helical" evidence="8">
    <location>
        <begin position="204"/>
        <end position="229"/>
    </location>
</feature>
<dbReference type="CDD" id="cd06261">
    <property type="entry name" value="TM_PBP2"/>
    <property type="match status" value="1"/>
</dbReference>
<dbReference type="EMBL" id="SNZJ01000004">
    <property type="protein sequence ID" value="TDR56295.1"/>
    <property type="molecule type" value="Genomic_DNA"/>
</dbReference>
<comment type="subcellular location">
    <subcellularLocation>
        <location evidence="1 8">Cell membrane</location>
        <topology evidence="1 8">Multi-pass membrane protein</topology>
    </subcellularLocation>
</comment>
<feature type="transmembrane region" description="Helical" evidence="8">
    <location>
        <begin position="129"/>
        <end position="151"/>
    </location>
</feature>
<dbReference type="GO" id="GO:0055085">
    <property type="term" value="P:transmembrane transport"/>
    <property type="evidence" value="ECO:0007669"/>
    <property type="project" value="InterPro"/>
</dbReference>
<evidence type="ECO:0000256" key="1">
    <source>
        <dbReference type="ARBA" id="ARBA00004651"/>
    </source>
</evidence>
<dbReference type="InterPro" id="IPR000515">
    <property type="entry name" value="MetI-like"/>
</dbReference>
<keyword evidence="6 8" id="KW-1133">Transmembrane helix</keyword>